<evidence type="ECO:0000313" key="2">
    <source>
        <dbReference type="EMBL" id="NAS12132.1"/>
    </source>
</evidence>
<evidence type="ECO:0000313" key="3">
    <source>
        <dbReference type="Proteomes" id="UP000475249"/>
    </source>
</evidence>
<name>A0A6L9EBW7_9FLAO</name>
<keyword evidence="1" id="KW-0472">Membrane</keyword>
<dbReference type="AlphaFoldDB" id="A0A6L9EBW7"/>
<keyword evidence="1" id="KW-1133">Transmembrane helix</keyword>
<feature type="transmembrane region" description="Helical" evidence="1">
    <location>
        <begin position="48"/>
        <end position="68"/>
    </location>
</feature>
<dbReference type="Proteomes" id="UP000475249">
    <property type="component" value="Unassembled WGS sequence"/>
</dbReference>
<evidence type="ECO:0000256" key="1">
    <source>
        <dbReference type="SAM" id="Phobius"/>
    </source>
</evidence>
<accession>A0A6L9EBW7</accession>
<reference evidence="2 3" key="1">
    <citation type="submission" date="2020-01" db="EMBL/GenBank/DDBJ databases">
        <title>Bacteria diversity of Porities sp.</title>
        <authorList>
            <person name="Wang G."/>
        </authorList>
    </citation>
    <scope>NUCLEOTIDE SEQUENCE [LARGE SCALE GENOMIC DNA]</scope>
    <source>
        <strain evidence="2 3">R33</strain>
    </source>
</reference>
<keyword evidence="1" id="KW-0812">Transmembrane</keyword>
<feature type="transmembrane region" description="Helical" evidence="1">
    <location>
        <begin position="6"/>
        <end position="27"/>
    </location>
</feature>
<feature type="transmembrane region" description="Helical" evidence="1">
    <location>
        <begin position="118"/>
        <end position="137"/>
    </location>
</feature>
<comment type="caution">
    <text evidence="2">The sequence shown here is derived from an EMBL/GenBank/DDBJ whole genome shotgun (WGS) entry which is preliminary data.</text>
</comment>
<sequence>MISLQTTRLFLDFGMLVLIWLVQLSFYPRLQYYPRADLKREHHKYTRAITPVVLPLMTAQLIVTLWQLYLNTAIYEWVSLLLLTLLWGLTFMVFVPLHRKIGSRYVEDHLLEKLVNYNWMRTFLWSLLFLYSLFQYLSLTNF</sequence>
<dbReference type="EMBL" id="WXYO01000003">
    <property type="protein sequence ID" value="NAS12132.1"/>
    <property type="molecule type" value="Genomic_DNA"/>
</dbReference>
<proteinExistence type="predicted"/>
<keyword evidence="3" id="KW-1185">Reference proteome</keyword>
<dbReference type="RefSeq" id="WP_161435157.1">
    <property type="nucleotide sequence ID" value="NZ_WXYO01000003.1"/>
</dbReference>
<gene>
    <name evidence="2" type="ORF">GTQ38_08980</name>
</gene>
<organism evidence="2 3">
    <name type="scientific">Poritiphilus flavus</name>
    <dbReference type="NCBI Taxonomy" id="2697053"/>
    <lineage>
        <taxon>Bacteria</taxon>
        <taxon>Pseudomonadati</taxon>
        <taxon>Bacteroidota</taxon>
        <taxon>Flavobacteriia</taxon>
        <taxon>Flavobacteriales</taxon>
        <taxon>Flavobacteriaceae</taxon>
        <taxon>Poritiphilus</taxon>
    </lineage>
</organism>
<protein>
    <submittedName>
        <fullName evidence="2">Uncharacterized protein</fullName>
    </submittedName>
</protein>
<feature type="transmembrane region" description="Helical" evidence="1">
    <location>
        <begin position="74"/>
        <end position="97"/>
    </location>
</feature>